<protein>
    <recommendedName>
        <fullName evidence="5">GNAT family N-acetyltransferase</fullName>
    </recommendedName>
</protein>
<comment type="caution">
    <text evidence="2">The sequence shown here is derived from an EMBL/GenBank/DDBJ whole genome shotgun (WGS) entry which is preliminary data.</text>
</comment>
<evidence type="ECO:0000313" key="2">
    <source>
        <dbReference type="EMBL" id="NEY82498.1"/>
    </source>
</evidence>
<organism evidence="2 3">
    <name type="scientific">Bacillus aquiflavi</name>
    <dbReference type="NCBI Taxonomy" id="2672567"/>
    <lineage>
        <taxon>Bacteria</taxon>
        <taxon>Bacillati</taxon>
        <taxon>Bacillota</taxon>
        <taxon>Bacilli</taxon>
        <taxon>Bacillales</taxon>
        <taxon>Bacillaceae</taxon>
        <taxon>Bacillus</taxon>
    </lineage>
</organism>
<dbReference type="EMBL" id="JACEIO010000036">
    <property type="protein sequence ID" value="MBA4538178.1"/>
    <property type="molecule type" value="Genomic_DNA"/>
</dbReference>
<keyword evidence="3" id="KW-1185">Reference proteome</keyword>
<evidence type="ECO:0000313" key="3">
    <source>
        <dbReference type="Proteomes" id="UP000472971"/>
    </source>
</evidence>
<dbReference type="Proteomes" id="UP000472971">
    <property type="component" value="Unassembled WGS sequence"/>
</dbReference>
<dbReference type="RefSeq" id="WP_163242903.1">
    <property type="nucleotide sequence ID" value="NZ_CP082780.1"/>
</dbReference>
<dbReference type="EMBL" id="JAAIWN010000036">
    <property type="protein sequence ID" value="NEY82498.1"/>
    <property type="molecule type" value="Genomic_DNA"/>
</dbReference>
<dbReference type="Proteomes" id="UP000570010">
    <property type="component" value="Unassembled WGS sequence"/>
</dbReference>
<reference evidence="1 4" key="2">
    <citation type="submission" date="2020-07" db="EMBL/GenBank/DDBJ databases">
        <authorList>
            <person name="Feng H."/>
        </authorList>
    </citation>
    <scope>NUCLEOTIDE SEQUENCE [LARGE SCALE GENOMIC DNA]</scope>
    <source>
        <strain evidence="1">S-12</strain>
        <strain evidence="4">s-12</strain>
    </source>
</reference>
<dbReference type="AlphaFoldDB" id="A0A6B3VZ18"/>
<proteinExistence type="predicted"/>
<evidence type="ECO:0000313" key="1">
    <source>
        <dbReference type="EMBL" id="MBA4538178.1"/>
    </source>
</evidence>
<accession>A0A6B3VZ18</accession>
<evidence type="ECO:0008006" key="5">
    <source>
        <dbReference type="Google" id="ProtNLM"/>
    </source>
</evidence>
<evidence type="ECO:0000313" key="4">
    <source>
        <dbReference type="Proteomes" id="UP000570010"/>
    </source>
</evidence>
<gene>
    <name evidence="2" type="ORF">G4D64_13530</name>
    <name evidence="1" type="ORF">H1Z61_13800</name>
</gene>
<name>A0A6B3VZ18_9BACI</name>
<sequence length="88" mass="10052">MMKMKLAEICDALLIHDLKAFSEYRHVIPLSSTLEETVHSISTALKNGEQALIGYVDEEAVGIFFNHILSLVYFIRTKYATFYMIGYS</sequence>
<reference evidence="2 3" key="1">
    <citation type="submission" date="2020-02" db="EMBL/GenBank/DDBJ databases">
        <title>Bacillus aquiflavi sp. nov., isolated from yellow water of strong flavor Chinese baijiu in Yibin region of China.</title>
        <authorList>
            <person name="Xie J."/>
        </authorList>
    </citation>
    <scope>NUCLEOTIDE SEQUENCE [LARGE SCALE GENOMIC DNA]</scope>
    <source>
        <strain evidence="2 3">3H-10</strain>
    </source>
</reference>